<accession>A0A5C5G824</accession>
<dbReference type="EMBL" id="SOZI01000002">
    <property type="protein sequence ID" value="TNY24554.1"/>
    <property type="molecule type" value="Genomic_DNA"/>
</dbReference>
<sequence>MAAPDGPPPLTKAQIARIRRAPIHRRIKHCVYGALALAVIGAVANVTCLVLGAVWARHIVDAQRWFVLHYTVAAVLSIMWMSYSLVFERHIKFLNYPDQLQIDLVLRRLHFLLGLLSILQDAAVRRARHVHRRLLLGLHVQAELCQAQPTRRTLKPASERERRRLTDAGPALTLFAPVASQLGITTPVLGALQLLLGVTLYRNPIINPPLDQHGMPIPQDPETGLPMPLDAKGQPILPEWLLPRDPKTGELLPCDHSGNLLDPKKAKAVREKKGKGEEAAPWGTDTEGKEDDSSAGDDDSDEDKSLLENKGMQELGRRGRRGGAGRERSSRSRRERR</sequence>
<feature type="transmembrane region" description="Helical" evidence="2">
    <location>
        <begin position="67"/>
        <end position="85"/>
    </location>
</feature>
<feature type="compositionally biased region" description="Basic and acidic residues" evidence="1">
    <location>
        <begin position="324"/>
        <end position="337"/>
    </location>
</feature>
<dbReference type="AlphaFoldDB" id="A0A5C5G824"/>
<evidence type="ECO:0000313" key="3">
    <source>
        <dbReference type="EMBL" id="TNY24554.1"/>
    </source>
</evidence>
<name>A0A5C5G824_9BASI</name>
<reference evidence="3 4" key="1">
    <citation type="submission" date="2019-03" db="EMBL/GenBank/DDBJ databases">
        <title>Rhodosporidium diobovatum UCD-FST 08-225 genome sequencing, assembly, and annotation.</title>
        <authorList>
            <person name="Fakankun I.U."/>
            <person name="Fristensky B."/>
            <person name="Levin D.B."/>
        </authorList>
    </citation>
    <scope>NUCLEOTIDE SEQUENCE [LARGE SCALE GENOMIC DNA]</scope>
    <source>
        <strain evidence="3 4">UCD-FST 08-225</strain>
    </source>
</reference>
<keyword evidence="2" id="KW-0472">Membrane</keyword>
<evidence type="ECO:0000256" key="1">
    <source>
        <dbReference type="SAM" id="MobiDB-lite"/>
    </source>
</evidence>
<feature type="region of interest" description="Disordered" evidence="1">
    <location>
        <begin position="211"/>
        <end position="337"/>
    </location>
</feature>
<keyword evidence="4" id="KW-1185">Reference proteome</keyword>
<keyword evidence="2" id="KW-1133">Transmembrane helix</keyword>
<proteinExistence type="predicted"/>
<feature type="compositionally biased region" description="Acidic residues" evidence="1">
    <location>
        <begin position="288"/>
        <end position="302"/>
    </location>
</feature>
<dbReference type="Proteomes" id="UP000311382">
    <property type="component" value="Unassembled WGS sequence"/>
</dbReference>
<keyword evidence="2" id="KW-0812">Transmembrane</keyword>
<feature type="compositionally biased region" description="Basic and acidic residues" evidence="1">
    <location>
        <begin position="262"/>
        <end position="278"/>
    </location>
</feature>
<protein>
    <submittedName>
        <fullName evidence="3">Uncharacterized protein</fullName>
    </submittedName>
</protein>
<organism evidence="3 4">
    <name type="scientific">Rhodotorula diobovata</name>
    <dbReference type="NCBI Taxonomy" id="5288"/>
    <lineage>
        <taxon>Eukaryota</taxon>
        <taxon>Fungi</taxon>
        <taxon>Dikarya</taxon>
        <taxon>Basidiomycota</taxon>
        <taxon>Pucciniomycotina</taxon>
        <taxon>Microbotryomycetes</taxon>
        <taxon>Sporidiobolales</taxon>
        <taxon>Sporidiobolaceae</taxon>
        <taxon>Rhodotorula</taxon>
    </lineage>
</organism>
<gene>
    <name evidence="3" type="ORF">DMC30DRAFT_111931</name>
</gene>
<evidence type="ECO:0000256" key="2">
    <source>
        <dbReference type="SAM" id="Phobius"/>
    </source>
</evidence>
<comment type="caution">
    <text evidence="3">The sequence shown here is derived from an EMBL/GenBank/DDBJ whole genome shotgun (WGS) entry which is preliminary data.</text>
</comment>
<dbReference type="OrthoDB" id="2529367at2759"/>
<feature type="transmembrane region" description="Helical" evidence="2">
    <location>
        <begin position="31"/>
        <end position="55"/>
    </location>
</feature>
<evidence type="ECO:0000313" key="4">
    <source>
        <dbReference type="Proteomes" id="UP000311382"/>
    </source>
</evidence>